<organism evidence="2 3">
    <name type="scientific">Achromobacter denitrificans</name>
    <name type="common">Alcaligenes denitrificans</name>
    <dbReference type="NCBI Taxonomy" id="32002"/>
    <lineage>
        <taxon>Bacteria</taxon>
        <taxon>Pseudomonadati</taxon>
        <taxon>Pseudomonadota</taxon>
        <taxon>Betaproteobacteria</taxon>
        <taxon>Burkholderiales</taxon>
        <taxon>Alcaligenaceae</taxon>
        <taxon>Achromobacter</taxon>
    </lineage>
</organism>
<dbReference type="PROSITE" id="PS51742">
    <property type="entry name" value="PPC"/>
    <property type="match status" value="1"/>
</dbReference>
<accession>A0A3R9G1H0</accession>
<dbReference type="Pfam" id="PF03479">
    <property type="entry name" value="PCC"/>
    <property type="match status" value="1"/>
</dbReference>
<dbReference type="Proteomes" id="UP000509782">
    <property type="component" value="Chromosome"/>
</dbReference>
<dbReference type="Gene3D" id="3.30.1330.80">
    <property type="entry name" value="Hypothetical protein, similar to alpha- acetolactate decarboxylase, domain 2"/>
    <property type="match status" value="1"/>
</dbReference>
<dbReference type="SUPFAM" id="SSF117856">
    <property type="entry name" value="AF0104/ALDC/Ptd012-like"/>
    <property type="match status" value="1"/>
</dbReference>
<proteinExistence type="predicted"/>
<evidence type="ECO:0000313" key="2">
    <source>
        <dbReference type="EMBL" id="QKQ48153.1"/>
    </source>
</evidence>
<dbReference type="EMBL" id="CP054569">
    <property type="protein sequence ID" value="QKQ48153.1"/>
    <property type="molecule type" value="Genomic_DNA"/>
</dbReference>
<dbReference type="STRING" id="32002.BVK87_07945"/>
<name>A0A3R9G1H0_ACHDE</name>
<evidence type="ECO:0000313" key="3">
    <source>
        <dbReference type="Proteomes" id="UP000509782"/>
    </source>
</evidence>
<feature type="domain" description="PPC" evidence="1">
    <location>
        <begin position="38"/>
        <end position="185"/>
    </location>
</feature>
<gene>
    <name evidence="2" type="ORF">FOC81_16245</name>
</gene>
<dbReference type="AlphaFoldDB" id="A0A3R9G1H0"/>
<dbReference type="InterPro" id="IPR005175">
    <property type="entry name" value="PPC_dom"/>
</dbReference>
<evidence type="ECO:0000259" key="1">
    <source>
        <dbReference type="PROSITE" id="PS51742"/>
    </source>
</evidence>
<reference evidence="2 3" key="1">
    <citation type="submission" date="2020-05" db="EMBL/GenBank/DDBJ databases">
        <title>FDA dAtabase for Regulatory Grade micrObial Sequences (FDA-ARGOS): Supporting development and validation of Infectious Disease Dx tests.</title>
        <authorList>
            <person name="Sproer C."/>
            <person name="Gronow S."/>
            <person name="Severitt S."/>
            <person name="Schroder I."/>
            <person name="Tallon L."/>
            <person name="Sadzewicz L."/>
            <person name="Zhao X."/>
            <person name="Vavikolanu K."/>
            <person name="Mehta A."/>
            <person name="Aluvathingal J."/>
            <person name="Nadendla S."/>
            <person name="Myers T."/>
            <person name="Yan Y."/>
            <person name="Sichtig H."/>
        </authorList>
    </citation>
    <scope>NUCLEOTIDE SEQUENCE [LARGE SCALE GENOMIC DNA]</scope>
    <source>
        <strain evidence="2 3">FDAARGOS_787</strain>
    </source>
</reference>
<protein>
    <submittedName>
        <fullName evidence="2">DUF296 domain-containing protein</fullName>
    </submittedName>
</protein>
<sequence>MRTITVDRASRGSQALPRPRTLIHPGAFNPVRIHSRSARQGRHLRLSLRPGASLYDALVGALAGAGVANASMTLLGGVFSHLDYCTAPPDPERHRVVAYTEPISAGPAYLIFGNATLGKADGGGALVHCHAAFCDERGEPLGGHIIAQTTILGPLPVPVLVTALDGIELRATYDAETNLRLLQPHGAQDHDAA</sequence>
<dbReference type="OrthoDB" id="8720942at2"/>
<dbReference type="RefSeq" id="WP_062680406.1">
    <property type="nucleotide sequence ID" value="NZ_JARJLK010000181.1"/>
</dbReference>